<feature type="domain" description="DNA-binding transcriptional repressor CapW C-terminal dimerisation" evidence="2">
    <location>
        <begin position="198"/>
        <end position="267"/>
    </location>
</feature>
<evidence type="ECO:0008006" key="5">
    <source>
        <dbReference type="Google" id="ProtNLM"/>
    </source>
</evidence>
<organism evidence="4">
    <name type="scientific">Microvirga ossetica</name>
    <dbReference type="NCBI Taxonomy" id="1882682"/>
    <lineage>
        <taxon>Bacteria</taxon>
        <taxon>Pseudomonadati</taxon>
        <taxon>Pseudomonadota</taxon>
        <taxon>Alphaproteobacteria</taxon>
        <taxon>Hyphomicrobiales</taxon>
        <taxon>Methylobacteriaceae</taxon>
        <taxon>Microvirga</taxon>
    </lineage>
</organism>
<dbReference type="RefSeq" id="WP_157934332.1">
    <property type="nucleotide sequence ID" value="NZ_CP016616.1"/>
</dbReference>
<dbReference type="InterPro" id="IPR059019">
    <property type="entry name" value="WHD_CapW"/>
</dbReference>
<protein>
    <recommendedName>
        <fullName evidence="5">WYL domain-containing protein</fullName>
    </recommendedName>
</protein>
<evidence type="ECO:0000259" key="1">
    <source>
        <dbReference type="Pfam" id="PF13280"/>
    </source>
</evidence>
<evidence type="ECO:0000259" key="2">
    <source>
        <dbReference type="Pfam" id="PF26107"/>
    </source>
</evidence>
<evidence type="ECO:0000313" key="4">
    <source>
        <dbReference type="EMBL" id="ANY81311.1"/>
    </source>
</evidence>
<feature type="domain" description="DNA-binding transcriptional repressor CapW winged helix-turn-helix" evidence="3">
    <location>
        <begin position="9"/>
        <end position="78"/>
    </location>
</feature>
<dbReference type="KEGG" id="moc:BB934_26375"/>
<dbReference type="Pfam" id="PF26109">
    <property type="entry name" value="WHD_BrxR"/>
    <property type="match status" value="1"/>
</dbReference>
<dbReference type="OrthoDB" id="6400324at2"/>
<sequence length="275" mass="31455">MKRGGEAILRRLRWIEDTIHWTGQLRRRDLCAHFNISPQQASSDIGEYLNLVPGNIRLSSEDKVYRQDEGYRPIFEKDAARWVQESSTSLDPPTIPIERISTPWQRADDGIIAAIIQSYSQKTPLSVLYQSLTSRDARRRTICPHRLVEDGNRLHARTWDYERNAFIDLVLTRMSDPEPDQTLPWIDGAADRDWNERIDIDLEPNPSLSPGQADVVMREIGLPPKGGRISVRRAEALYLLEHLGIRSAVQDGAENPAARIVCTNQVEVRETLRSR</sequence>
<accession>A0A1B2EMY4</accession>
<name>A0A1B2EMY4_9HYPH</name>
<dbReference type="InterPro" id="IPR026881">
    <property type="entry name" value="WYL_dom"/>
</dbReference>
<dbReference type="PROSITE" id="PS52050">
    <property type="entry name" value="WYL"/>
    <property type="match status" value="1"/>
</dbReference>
<reference evidence="4" key="1">
    <citation type="submission" date="2016-07" db="EMBL/GenBank/DDBJ databases">
        <title>Microvirga ossetica sp. nov. a new species of rhizobia isolated from root nodules of the legume species Vicia alpestris Steven originated from North Ossetia region in the Caucasus.</title>
        <authorList>
            <person name="Safronova V.I."/>
            <person name="Kuznetsova I.G."/>
            <person name="Sazanova A.L."/>
            <person name="Belimov A."/>
            <person name="Andronov E."/>
            <person name="Osledkin Y.S."/>
            <person name="Onishchuk O.P."/>
            <person name="Kurchak O.N."/>
            <person name="Shaposhnikov A.I."/>
            <person name="Willems A."/>
            <person name="Tikhonovich I.A."/>
        </authorList>
    </citation>
    <scope>NUCLEOTIDE SEQUENCE [LARGE SCALE GENOMIC DNA]</scope>
    <source>
        <strain evidence="4">V5/3M</strain>
    </source>
</reference>
<evidence type="ECO:0000259" key="3">
    <source>
        <dbReference type="Pfam" id="PF26109"/>
    </source>
</evidence>
<dbReference type="EMBL" id="CP016616">
    <property type="protein sequence ID" value="ANY81311.1"/>
    <property type="molecule type" value="Genomic_DNA"/>
</dbReference>
<dbReference type="InterPro" id="IPR059020">
    <property type="entry name" value="CapW_CTD"/>
</dbReference>
<dbReference type="Pfam" id="PF26107">
    <property type="entry name" value="BrxR_CTD"/>
    <property type="match status" value="1"/>
</dbReference>
<gene>
    <name evidence="4" type="ORF">BB934_26375</name>
</gene>
<feature type="domain" description="WYL" evidence="1">
    <location>
        <begin position="111"/>
        <end position="178"/>
    </location>
</feature>
<dbReference type="Pfam" id="PF13280">
    <property type="entry name" value="WYL"/>
    <property type="match status" value="1"/>
</dbReference>
<proteinExistence type="predicted"/>
<dbReference type="AlphaFoldDB" id="A0A1B2EMY4"/>